<protein>
    <submittedName>
        <fullName evidence="4">Flavodoxin family protein</fullName>
    </submittedName>
</protein>
<proteinExistence type="predicted"/>
<keyword evidence="1" id="KW-0285">Flavoprotein</keyword>
<dbReference type="InterPro" id="IPR051796">
    <property type="entry name" value="ISF_SsuE-like"/>
</dbReference>
<dbReference type="InterPro" id="IPR029039">
    <property type="entry name" value="Flavoprotein-like_sf"/>
</dbReference>
<evidence type="ECO:0000313" key="4">
    <source>
        <dbReference type="EMBL" id="HIZ07780.1"/>
    </source>
</evidence>
<reference evidence="4" key="2">
    <citation type="submission" date="2021-04" db="EMBL/GenBank/DDBJ databases">
        <authorList>
            <person name="Gilroy R."/>
        </authorList>
    </citation>
    <scope>NUCLEOTIDE SEQUENCE</scope>
    <source>
        <strain evidence="4">CHK192-9172</strain>
    </source>
</reference>
<feature type="domain" description="NADPH-dependent FMN reductase-like" evidence="3">
    <location>
        <begin position="1"/>
        <end position="136"/>
    </location>
</feature>
<dbReference type="PANTHER" id="PTHR43278">
    <property type="entry name" value="NAD(P)H-DEPENDENT FMN-CONTAINING OXIDOREDUCTASE YWQN-RELATED"/>
    <property type="match status" value="1"/>
</dbReference>
<dbReference type="InterPro" id="IPR005025">
    <property type="entry name" value="FMN_Rdtase-like_dom"/>
</dbReference>
<gene>
    <name evidence="4" type="ORF">IAA08_07595</name>
</gene>
<dbReference type="Gene3D" id="3.40.50.360">
    <property type="match status" value="1"/>
</dbReference>
<name>A0A9D2IG42_9FIRM</name>
<evidence type="ECO:0000256" key="1">
    <source>
        <dbReference type="ARBA" id="ARBA00022630"/>
    </source>
</evidence>
<dbReference type="Proteomes" id="UP000824024">
    <property type="component" value="Unassembled WGS sequence"/>
</dbReference>
<evidence type="ECO:0000313" key="5">
    <source>
        <dbReference type="Proteomes" id="UP000824024"/>
    </source>
</evidence>
<evidence type="ECO:0000256" key="2">
    <source>
        <dbReference type="ARBA" id="ARBA00022643"/>
    </source>
</evidence>
<sequence length="308" mass="34616">MKVLGICSGRKNGNTEIMMKEAFKAIEEKCGAECRLVRLQEAEIRKCEGCESCMVNHLKGNWDFRCIHKTGSDHYYFIEQLMREADAIIVSSPAYNLLPTGPMITFLNKLHASGDYRDVVHKNNKIGAAFSLGGTDWTNFTLNFCKMTAMELCGSYEALVDAVHFDFVPSVGAVVLEDDILARMRKFGENIADALVMKEKGEKPVYVGTPGVCPDCHGNMLEIRGDGVYCPQCLTKAKLSLIGDELSVEFTEEEMAKNRWSKWGQDLHDNNIRKGHMKAAQNKEKIAEKRKEYAAYDRAVVLPELIKE</sequence>
<keyword evidence="2" id="KW-0288">FMN</keyword>
<reference evidence="4" key="1">
    <citation type="journal article" date="2021" name="PeerJ">
        <title>Extensive microbial diversity within the chicken gut microbiome revealed by metagenomics and culture.</title>
        <authorList>
            <person name="Gilroy R."/>
            <person name="Ravi A."/>
            <person name="Getino M."/>
            <person name="Pursley I."/>
            <person name="Horton D.L."/>
            <person name="Alikhan N.F."/>
            <person name="Baker D."/>
            <person name="Gharbi K."/>
            <person name="Hall N."/>
            <person name="Watson M."/>
            <person name="Adriaenssens E.M."/>
            <person name="Foster-Nyarko E."/>
            <person name="Jarju S."/>
            <person name="Secka A."/>
            <person name="Antonio M."/>
            <person name="Oren A."/>
            <person name="Chaudhuri R.R."/>
            <person name="La Ragione R."/>
            <person name="Hildebrand F."/>
            <person name="Pallen M.J."/>
        </authorList>
    </citation>
    <scope>NUCLEOTIDE SEQUENCE</scope>
    <source>
        <strain evidence="4">CHK192-9172</strain>
    </source>
</reference>
<dbReference type="SUPFAM" id="SSF52218">
    <property type="entry name" value="Flavoproteins"/>
    <property type="match status" value="1"/>
</dbReference>
<comment type="caution">
    <text evidence="4">The sequence shown here is derived from an EMBL/GenBank/DDBJ whole genome shotgun (WGS) entry which is preliminary data.</text>
</comment>
<organism evidence="4 5">
    <name type="scientific">Candidatus Eubacterium avistercoris</name>
    <dbReference type="NCBI Taxonomy" id="2838567"/>
    <lineage>
        <taxon>Bacteria</taxon>
        <taxon>Bacillati</taxon>
        <taxon>Bacillota</taxon>
        <taxon>Clostridia</taxon>
        <taxon>Eubacteriales</taxon>
        <taxon>Eubacteriaceae</taxon>
        <taxon>Eubacterium</taxon>
    </lineage>
</organism>
<dbReference type="GO" id="GO:0016491">
    <property type="term" value="F:oxidoreductase activity"/>
    <property type="evidence" value="ECO:0007669"/>
    <property type="project" value="InterPro"/>
</dbReference>
<evidence type="ECO:0000259" key="3">
    <source>
        <dbReference type="Pfam" id="PF03358"/>
    </source>
</evidence>
<dbReference type="PANTHER" id="PTHR43278:SF4">
    <property type="entry name" value="NAD(P)H-DEPENDENT FMN-CONTAINING OXIDOREDUCTASE YWQN-RELATED"/>
    <property type="match status" value="1"/>
</dbReference>
<dbReference type="Pfam" id="PF03358">
    <property type="entry name" value="FMN_red"/>
    <property type="match status" value="1"/>
</dbReference>
<dbReference type="EMBL" id="DXCH01000210">
    <property type="protein sequence ID" value="HIZ07780.1"/>
    <property type="molecule type" value="Genomic_DNA"/>
</dbReference>
<dbReference type="AlphaFoldDB" id="A0A9D2IG42"/>
<accession>A0A9D2IG42</accession>